<gene>
    <name evidence="1" type="ORF">Enr8_47320</name>
</gene>
<dbReference type="Proteomes" id="UP000318878">
    <property type="component" value="Unassembled WGS sequence"/>
</dbReference>
<dbReference type="AlphaFoldDB" id="A0A5C5UXE6"/>
<reference evidence="1 2" key="1">
    <citation type="submission" date="2019-02" db="EMBL/GenBank/DDBJ databases">
        <title>Deep-cultivation of Planctomycetes and their phenomic and genomic characterization uncovers novel biology.</title>
        <authorList>
            <person name="Wiegand S."/>
            <person name="Jogler M."/>
            <person name="Boedeker C."/>
            <person name="Pinto D."/>
            <person name="Vollmers J."/>
            <person name="Rivas-Marin E."/>
            <person name="Kohn T."/>
            <person name="Peeters S.H."/>
            <person name="Heuer A."/>
            <person name="Rast P."/>
            <person name="Oberbeckmann S."/>
            <person name="Bunk B."/>
            <person name="Jeske O."/>
            <person name="Meyerdierks A."/>
            <person name="Storesund J.E."/>
            <person name="Kallscheuer N."/>
            <person name="Luecker S."/>
            <person name="Lage O.M."/>
            <person name="Pohl T."/>
            <person name="Merkel B.J."/>
            <person name="Hornburger P."/>
            <person name="Mueller R.-W."/>
            <person name="Bruemmer F."/>
            <person name="Labrenz M."/>
            <person name="Spormann A.M."/>
            <person name="Op Den Camp H."/>
            <person name="Overmann J."/>
            <person name="Amann R."/>
            <person name="Jetten M.S.M."/>
            <person name="Mascher T."/>
            <person name="Medema M.H."/>
            <person name="Devos D.P."/>
            <person name="Kaster A.-K."/>
            <person name="Ovreas L."/>
            <person name="Rohde M."/>
            <person name="Galperin M.Y."/>
            <person name="Jogler C."/>
        </authorList>
    </citation>
    <scope>NUCLEOTIDE SEQUENCE [LARGE SCALE GENOMIC DNA]</scope>
    <source>
        <strain evidence="1 2">Enr8</strain>
    </source>
</reference>
<evidence type="ECO:0000313" key="1">
    <source>
        <dbReference type="EMBL" id="TWT30075.1"/>
    </source>
</evidence>
<evidence type="ECO:0000313" key="2">
    <source>
        <dbReference type="Proteomes" id="UP000318878"/>
    </source>
</evidence>
<dbReference type="OrthoDB" id="6447869at2"/>
<dbReference type="RefSeq" id="WP_146436346.1">
    <property type="nucleotide sequence ID" value="NZ_SJPF01000006.1"/>
</dbReference>
<proteinExistence type="predicted"/>
<organism evidence="1 2">
    <name type="scientific">Blastopirellula retiformator</name>
    <dbReference type="NCBI Taxonomy" id="2527970"/>
    <lineage>
        <taxon>Bacteria</taxon>
        <taxon>Pseudomonadati</taxon>
        <taxon>Planctomycetota</taxon>
        <taxon>Planctomycetia</taxon>
        <taxon>Pirellulales</taxon>
        <taxon>Pirellulaceae</taxon>
        <taxon>Blastopirellula</taxon>
    </lineage>
</organism>
<sequence>MPIPERFRLPKPTPQQLAELGELCDQIEDALESGDDASSLLARWHARTSRKCETHEFTNYWKTTDKEQFVLSAWVPEPLLVEDLTYREAADVIEVLTTTGFDEEHQSEYYVSWLETQFPNANICDLVFWPDIWFGDASLFRDENGAFKPDLQLSCDQILAYAMEKSGRKLEDRPRDVSLPLPHPT</sequence>
<protein>
    <submittedName>
        <fullName evidence="1">Uncharacterized protein</fullName>
    </submittedName>
</protein>
<comment type="caution">
    <text evidence="1">The sequence shown here is derived from an EMBL/GenBank/DDBJ whole genome shotgun (WGS) entry which is preliminary data.</text>
</comment>
<dbReference type="EMBL" id="SJPF01000006">
    <property type="protein sequence ID" value="TWT30075.1"/>
    <property type="molecule type" value="Genomic_DNA"/>
</dbReference>
<keyword evidence="2" id="KW-1185">Reference proteome</keyword>
<accession>A0A5C5UXE6</accession>
<name>A0A5C5UXE6_9BACT</name>